<evidence type="ECO:0000256" key="8">
    <source>
        <dbReference type="ARBA" id="ARBA00022840"/>
    </source>
</evidence>
<dbReference type="GO" id="GO:0004765">
    <property type="term" value="F:shikimate kinase activity"/>
    <property type="evidence" value="ECO:0007669"/>
    <property type="project" value="UniProtKB-UniRule"/>
</dbReference>
<dbReference type="AlphaFoldDB" id="A0A512IS36"/>
<dbReference type="InterPro" id="IPR027417">
    <property type="entry name" value="P-loop_NTPase"/>
</dbReference>
<keyword evidence="7 11" id="KW-0418">Kinase</keyword>
<dbReference type="SUPFAM" id="SSF52540">
    <property type="entry name" value="P-loop containing nucleoside triphosphate hydrolases"/>
    <property type="match status" value="1"/>
</dbReference>
<gene>
    <name evidence="11" type="primary">aroK</name>
    <name evidence="12" type="ORF">MHA02_28360</name>
</gene>
<feature type="binding site" evidence="11">
    <location>
        <position position="122"/>
    </location>
    <ligand>
        <name>substrate</name>
    </ligand>
</feature>
<dbReference type="InterPro" id="IPR031322">
    <property type="entry name" value="Shikimate/glucono_kinase"/>
</dbReference>
<dbReference type="PANTHER" id="PTHR21087:SF16">
    <property type="entry name" value="SHIKIMATE KINASE 1, CHLOROPLASTIC"/>
    <property type="match status" value="1"/>
</dbReference>
<evidence type="ECO:0000256" key="7">
    <source>
        <dbReference type="ARBA" id="ARBA00022777"/>
    </source>
</evidence>
<keyword evidence="11" id="KW-0479">Metal-binding</keyword>
<reference evidence="12 13" key="1">
    <citation type="submission" date="2019-07" db="EMBL/GenBank/DDBJ databases">
        <title>Whole genome shotgun sequence of Methylobacterium haplocladii NBRC 107714.</title>
        <authorList>
            <person name="Hosoyama A."/>
            <person name="Uohara A."/>
            <person name="Ohji S."/>
            <person name="Ichikawa N."/>
        </authorList>
    </citation>
    <scope>NUCLEOTIDE SEQUENCE [LARGE SCALE GENOMIC DNA]</scope>
    <source>
        <strain evidence="12 13">NBRC 107714</strain>
    </source>
</reference>
<comment type="cofactor">
    <cofactor evidence="11">
        <name>Mg(2+)</name>
        <dbReference type="ChEBI" id="CHEBI:18420"/>
    </cofactor>
    <text evidence="11">Binds 1 Mg(2+) ion per subunit.</text>
</comment>
<dbReference type="InterPro" id="IPR000623">
    <property type="entry name" value="Shikimate_kinase/TSH1"/>
</dbReference>
<comment type="pathway">
    <text evidence="1 11">Metabolic intermediate biosynthesis; chorismate biosynthesis; chorismate from D-erythrose 4-phosphate and phosphoenolpyruvate: step 5/7.</text>
</comment>
<keyword evidence="8 11" id="KW-0067">ATP-binding</keyword>
<organism evidence="12 13">
    <name type="scientific">Methylobacterium haplocladii</name>
    <dbReference type="NCBI Taxonomy" id="1176176"/>
    <lineage>
        <taxon>Bacteria</taxon>
        <taxon>Pseudomonadati</taxon>
        <taxon>Pseudomonadota</taxon>
        <taxon>Alphaproteobacteria</taxon>
        <taxon>Hyphomicrobiales</taxon>
        <taxon>Methylobacteriaceae</taxon>
        <taxon>Methylobacterium</taxon>
    </lineage>
</organism>
<dbReference type="InterPro" id="IPR023000">
    <property type="entry name" value="Shikimate_kinase_CS"/>
</dbReference>
<dbReference type="GO" id="GO:0008652">
    <property type="term" value="P:amino acid biosynthetic process"/>
    <property type="evidence" value="ECO:0007669"/>
    <property type="project" value="UniProtKB-KW"/>
</dbReference>
<comment type="caution">
    <text evidence="11">Lacks conserved residue(s) required for the propagation of feature annotation.</text>
</comment>
<dbReference type="EC" id="2.7.1.71" evidence="3 11"/>
<feature type="binding site" evidence="11">
    <location>
        <position position="80"/>
    </location>
    <ligand>
        <name>Mg(2+)</name>
        <dbReference type="ChEBI" id="CHEBI:18420"/>
    </ligand>
</feature>
<keyword evidence="9 11" id="KW-0057">Aromatic amino acid biosynthesis</keyword>
<sequence length="244" mass="26722">MRVSDRRVLVPCVAREGKVREATAELGEALRPLSKTVYDRRMTDPEATGSDSHDPIEARIRRALGARSIVLVGLMGAGKSTVGRRLGSRLGLMFKDADSEIEAAANLTITDLFAIYGEASFREGEERVISRLLRQGPMVLATGGGAFMREATRARIAESAVSVWLRAELDVLMRRVKKRNTRPLLQTADPEATMRELMAVRHPVYGQADVVVLSLDVSHDRVVQDVLEALDVCLNPPVHGVAAQ</sequence>
<evidence type="ECO:0000256" key="6">
    <source>
        <dbReference type="ARBA" id="ARBA00022741"/>
    </source>
</evidence>
<evidence type="ECO:0000256" key="3">
    <source>
        <dbReference type="ARBA" id="ARBA00012154"/>
    </source>
</evidence>
<comment type="function">
    <text evidence="11">Catalyzes the specific phosphorylation of the 3-hydroxyl group of shikimic acid using ATP as a cosubstrate.</text>
</comment>
<dbReference type="GO" id="GO:0000287">
    <property type="term" value="F:magnesium ion binding"/>
    <property type="evidence" value="ECO:0007669"/>
    <property type="project" value="UniProtKB-UniRule"/>
</dbReference>
<dbReference type="PANTHER" id="PTHR21087">
    <property type="entry name" value="SHIKIMATE KINASE"/>
    <property type="match status" value="1"/>
</dbReference>
<keyword evidence="11" id="KW-0460">Magnesium</keyword>
<accession>A0A512IS36</accession>
<dbReference type="GO" id="GO:0005829">
    <property type="term" value="C:cytosol"/>
    <property type="evidence" value="ECO:0007669"/>
    <property type="project" value="TreeGrafter"/>
</dbReference>
<keyword evidence="6 11" id="KW-0547">Nucleotide-binding</keyword>
<comment type="similarity">
    <text evidence="2 11">Belongs to the shikimate kinase family.</text>
</comment>
<feature type="binding site" evidence="11">
    <location>
        <position position="182"/>
    </location>
    <ligand>
        <name>ATP</name>
        <dbReference type="ChEBI" id="CHEBI:30616"/>
    </ligand>
</feature>
<feature type="binding site" evidence="11">
    <location>
        <begin position="76"/>
        <end position="81"/>
    </location>
    <ligand>
        <name>ATP</name>
        <dbReference type="ChEBI" id="CHEBI:30616"/>
    </ligand>
</feature>
<keyword evidence="13" id="KW-1185">Reference proteome</keyword>
<feature type="binding site" evidence="11">
    <location>
        <position position="144"/>
    </location>
    <ligand>
        <name>substrate</name>
    </ligand>
</feature>
<evidence type="ECO:0000256" key="1">
    <source>
        <dbReference type="ARBA" id="ARBA00004842"/>
    </source>
</evidence>
<dbReference type="Proteomes" id="UP000321258">
    <property type="component" value="Unassembled WGS sequence"/>
</dbReference>
<dbReference type="EMBL" id="BJZT01000031">
    <property type="protein sequence ID" value="GEP00449.1"/>
    <property type="molecule type" value="Genomic_DNA"/>
</dbReference>
<feature type="binding site" evidence="11">
    <location>
        <position position="98"/>
    </location>
    <ligand>
        <name>substrate</name>
    </ligand>
</feature>
<feature type="binding site" evidence="11">
    <location>
        <position position="201"/>
    </location>
    <ligand>
        <name>substrate</name>
    </ligand>
</feature>
<comment type="catalytic activity">
    <reaction evidence="10 11">
        <text>shikimate + ATP = 3-phosphoshikimate + ADP + H(+)</text>
        <dbReference type="Rhea" id="RHEA:13121"/>
        <dbReference type="ChEBI" id="CHEBI:15378"/>
        <dbReference type="ChEBI" id="CHEBI:30616"/>
        <dbReference type="ChEBI" id="CHEBI:36208"/>
        <dbReference type="ChEBI" id="CHEBI:145989"/>
        <dbReference type="ChEBI" id="CHEBI:456216"/>
        <dbReference type="EC" id="2.7.1.71"/>
    </reaction>
</comment>
<keyword evidence="11" id="KW-0963">Cytoplasm</keyword>
<comment type="subunit">
    <text evidence="11">Monomer.</text>
</comment>
<comment type="subcellular location">
    <subcellularLocation>
        <location evidence="11">Cytoplasm</location>
    </subcellularLocation>
</comment>
<dbReference type="PRINTS" id="PR01100">
    <property type="entry name" value="SHIKIMTKNASE"/>
</dbReference>
<name>A0A512IS36_9HYPH</name>
<dbReference type="HAMAP" id="MF_00109">
    <property type="entry name" value="Shikimate_kinase"/>
    <property type="match status" value="1"/>
</dbReference>
<dbReference type="GO" id="GO:0005524">
    <property type="term" value="F:ATP binding"/>
    <property type="evidence" value="ECO:0007669"/>
    <property type="project" value="UniProtKB-UniRule"/>
</dbReference>
<keyword evidence="5 11" id="KW-0808">Transferase</keyword>
<dbReference type="PROSITE" id="PS01128">
    <property type="entry name" value="SHIKIMATE_KINASE"/>
    <property type="match status" value="1"/>
</dbReference>
<dbReference type="CDD" id="cd00464">
    <property type="entry name" value="SK"/>
    <property type="match status" value="1"/>
</dbReference>
<dbReference type="Gene3D" id="3.40.50.300">
    <property type="entry name" value="P-loop containing nucleotide triphosphate hydrolases"/>
    <property type="match status" value="1"/>
</dbReference>
<evidence type="ECO:0000256" key="5">
    <source>
        <dbReference type="ARBA" id="ARBA00022679"/>
    </source>
</evidence>
<evidence type="ECO:0000256" key="9">
    <source>
        <dbReference type="ARBA" id="ARBA00023141"/>
    </source>
</evidence>
<proteinExistence type="inferred from homology"/>
<comment type="caution">
    <text evidence="12">The sequence shown here is derived from an EMBL/GenBank/DDBJ whole genome shotgun (WGS) entry which is preliminary data.</text>
</comment>
<dbReference type="GO" id="GO:0009073">
    <property type="term" value="P:aromatic amino acid family biosynthetic process"/>
    <property type="evidence" value="ECO:0007669"/>
    <property type="project" value="UniProtKB-KW"/>
</dbReference>
<keyword evidence="4 11" id="KW-0028">Amino-acid biosynthesis</keyword>
<evidence type="ECO:0000313" key="13">
    <source>
        <dbReference type="Proteomes" id="UP000321258"/>
    </source>
</evidence>
<evidence type="ECO:0000256" key="2">
    <source>
        <dbReference type="ARBA" id="ARBA00006997"/>
    </source>
</evidence>
<evidence type="ECO:0000313" key="12">
    <source>
        <dbReference type="EMBL" id="GEP00449.1"/>
    </source>
</evidence>
<evidence type="ECO:0000256" key="10">
    <source>
        <dbReference type="ARBA" id="ARBA00048567"/>
    </source>
</evidence>
<dbReference type="UniPathway" id="UPA00053">
    <property type="reaction ID" value="UER00088"/>
</dbReference>
<evidence type="ECO:0000256" key="11">
    <source>
        <dbReference type="HAMAP-Rule" id="MF_00109"/>
    </source>
</evidence>
<evidence type="ECO:0000256" key="4">
    <source>
        <dbReference type="ARBA" id="ARBA00022605"/>
    </source>
</evidence>
<dbReference type="Pfam" id="PF01202">
    <property type="entry name" value="SKI"/>
    <property type="match status" value="1"/>
</dbReference>
<dbReference type="NCBIfam" id="NF010552">
    <property type="entry name" value="PRK13946.1"/>
    <property type="match status" value="1"/>
</dbReference>
<dbReference type="GO" id="GO:0009423">
    <property type="term" value="P:chorismate biosynthetic process"/>
    <property type="evidence" value="ECO:0007669"/>
    <property type="project" value="UniProtKB-UniRule"/>
</dbReference>
<protein>
    <recommendedName>
        <fullName evidence="3 11">Shikimate kinase</fullName>
        <shortName evidence="11">SK</shortName>
        <ecNumber evidence="3 11">2.7.1.71</ecNumber>
    </recommendedName>
</protein>